<gene>
    <name evidence="2" type="ORF">L5515_015585</name>
</gene>
<feature type="transmembrane region" description="Helical" evidence="1">
    <location>
        <begin position="42"/>
        <end position="61"/>
    </location>
</feature>
<accession>A0AAE9J9G7</accession>
<sequence>MNRYIFHYGNDQFYNPLIIFVLTALCGRMVRMPAFIIGHFYYNIIISFCYIDLSCVVRGYMNYSFHYEEELRTKRLHV</sequence>
<proteinExistence type="predicted"/>
<keyword evidence="3" id="KW-1185">Reference proteome</keyword>
<evidence type="ECO:0000313" key="2">
    <source>
        <dbReference type="EMBL" id="UMM20258.1"/>
    </source>
</evidence>
<keyword evidence="1" id="KW-0472">Membrane</keyword>
<protein>
    <submittedName>
        <fullName evidence="2">Uncharacterized protein</fullName>
    </submittedName>
</protein>
<organism evidence="2 3">
    <name type="scientific">Caenorhabditis briggsae</name>
    <dbReference type="NCBI Taxonomy" id="6238"/>
    <lineage>
        <taxon>Eukaryota</taxon>
        <taxon>Metazoa</taxon>
        <taxon>Ecdysozoa</taxon>
        <taxon>Nematoda</taxon>
        <taxon>Chromadorea</taxon>
        <taxon>Rhabditida</taxon>
        <taxon>Rhabditina</taxon>
        <taxon>Rhabditomorpha</taxon>
        <taxon>Rhabditoidea</taxon>
        <taxon>Rhabditidae</taxon>
        <taxon>Peloderinae</taxon>
        <taxon>Caenorhabditis</taxon>
    </lineage>
</organism>
<feature type="transmembrane region" description="Helical" evidence="1">
    <location>
        <begin position="12"/>
        <end position="30"/>
    </location>
</feature>
<evidence type="ECO:0000256" key="1">
    <source>
        <dbReference type="SAM" id="Phobius"/>
    </source>
</evidence>
<keyword evidence="1" id="KW-0812">Transmembrane</keyword>
<dbReference type="EMBL" id="CP092621">
    <property type="protein sequence ID" value="UMM20258.1"/>
    <property type="molecule type" value="Genomic_DNA"/>
</dbReference>
<keyword evidence="1" id="KW-1133">Transmembrane helix</keyword>
<name>A0AAE9J9G7_CAEBR</name>
<reference evidence="2 3" key="1">
    <citation type="submission" date="2022-04" db="EMBL/GenBank/DDBJ databases">
        <title>Chromosome-level reference genomes for two strains of Caenorhabditis briggsae: an improved platform for comparative genomics.</title>
        <authorList>
            <person name="Stevens L."/>
            <person name="Andersen E."/>
        </authorList>
    </citation>
    <scope>NUCLEOTIDE SEQUENCE [LARGE SCALE GENOMIC DNA]</scope>
    <source>
        <strain evidence="2">VX34</strain>
        <tissue evidence="2">Whole-organism</tissue>
    </source>
</reference>
<dbReference type="Proteomes" id="UP000829354">
    <property type="component" value="Chromosome II"/>
</dbReference>
<evidence type="ECO:0000313" key="3">
    <source>
        <dbReference type="Proteomes" id="UP000829354"/>
    </source>
</evidence>
<dbReference type="AlphaFoldDB" id="A0AAE9J9G7"/>